<dbReference type="PATRIC" id="fig|467210.3.peg.1834"/>
<dbReference type="Proteomes" id="UP000070394">
    <property type="component" value="Unassembled WGS sequence"/>
</dbReference>
<name>A0A133ZLP0_9FIRM</name>
<feature type="repeat" description="TPR" evidence="1">
    <location>
        <begin position="151"/>
        <end position="184"/>
    </location>
</feature>
<dbReference type="PROSITE" id="PS50005">
    <property type="entry name" value="TPR"/>
    <property type="match status" value="1"/>
</dbReference>
<reference evidence="3" key="1">
    <citation type="submission" date="2016-01" db="EMBL/GenBank/DDBJ databases">
        <authorList>
            <person name="Mitreva M."/>
            <person name="Pepin K.H."/>
            <person name="Mihindukulasuriya K.A."/>
            <person name="Fulton R."/>
            <person name="Fronick C."/>
            <person name="O'Laughlin M."/>
            <person name="Miner T."/>
            <person name="Herter B."/>
            <person name="Rosa B.A."/>
            <person name="Cordes M."/>
            <person name="Tomlinson C."/>
            <person name="Wollam A."/>
            <person name="Palsikar V.B."/>
            <person name="Mardis E.R."/>
            <person name="Wilson R.K."/>
        </authorList>
    </citation>
    <scope>NUCLEOTIDE SEQUENCE [LARGE SCALE GENOMIC DNA]</scope>
    <source>
        <strain evidence="3">DNF00896</strain>
    </source>
</reference>
<dbReference type="EMBL" id="LSDA01000102">
    <property type="protein sequence ID" value="KXB56345.1"/>
    <property type="molecule type" value="Genomic_DNA"/>
</dbReference>
<keyword evidence="1" id="KW-0802">TPR repeat</keyword>
<dbReference type="AlphaFoldDB" id="A0A133ZLP0"/>
<dbReference type="InterPro" id="IPR019734">
    <property type="entry name" value="TPR_rpt"/>
</dbReference>
<dbReference type="InterPro" id="IPR011990">
    <property type="entry name" value="TPR-like_helical_dom_sf"/>
</dbReference>
<protein>
    <submittedName>
        <fullName evidence="2">Tetratricopeptide repeat protein</fullName>
    </submittedName>
</protein>
<comment type="caution">
    <text evidence="2">The sequence shown here is derived from an EMBL/GenBank/DDBJ whole genome shotgun (WGS) entry which is preliminary data.</text>
</comment>
<gene>
    <name evidence="2" type="ORF">HMPREF1866_01853</name>
</gene>
<accession>A0A133ZLP0</accession>
<dbReference type="STRING" id="467210.HMPREF1866_01853"/>
<dbReference type="Gene3D" id="1.25.40.10">
    <property type="entry name" value="Tetratricopeptide repeat domain"/>
    <property type="match status" value="1"/>
</dbReference>
<evidence type="ECO:0000313" key="3">
    <source>
        <dbReference type="Proteomes" id="UP000070394"/>
    </source>
</evidence>
<dbReference type="OrthoDB" id="1895216at2"/>
<proteinExistence type="predicted"/>
<sequence>MGLILCENLRTKNPFHIEVLSLDIYSFEELCYIIYENPILVTEGIVSDELVDFIENELGLSALAEGIRRKRSNGVDDTDILVYIIDSCDLYNNAESILFRNAVAKIKKMSVWEVGKQRADYMFYIGRYGVAKKYYLEILDMEKKADNNFVGSIYHNLGVTYANLFLYEEAYDAFKKFYELTSDEVILMEIYFLKRIFDSEGKKKKSAEINDAFKEDLMVEAKKAFDIAVSGIKDGDRLKYIDHIFNMEDKEEKKKMISEYIKKLKSDYRNMK</sequence>
<keyword evidence="3" id="KW-1185">Reference proteome</keyword>
<evidence type="ECO:0000313" key="2">
    <source>
        <dbReference type="EMBL" id="KXB56345.1"/>
    </source>
</evidence>
<evidence type="ECO:0000256" key="1">
    <source>
        <dbReference type="PROSITE-ProRule" id="PRU00339"/>
    </source>
</evidence>
<organism evidence="2 3">
    <name type="scientific">Lachnoanaerobaculum saburreum</name>
    <dbReference type="NCBI Taxonomy" id="467210"/>
    <lineage>
        <taxon>Bacteria</taxon>
        <taxon>Bacillati</taxon>
        <taxon>Bacillota</taxon>
        <taxon>Clostridia</taxon>
        <taxon>Lachnospirales</taxon>
        <taxon>Lachnospiraceae</taxon>
        <taxon>Lachnoanaerobaculum</taxon>
    </lineage>
</organism>
<dbReference type="SUPFAM" id="SSF48452">
    <property type="entry name" value="TPR-like"/>
    <property type="match status" value="1"/>
</dbReference>
<dbReference type="RefSeq" id="WP_060931540.1">
    <property type="nucleotide sequence ID" value="NZ_KQ959836.1"/>
</dbReference>